<accession>A0ABW2B882</accession>
<keyword evidence="3" id="KW-1185">Reference proteome</keyword>
<reference evidence="3" key="1">
    <citation type="journal article" date="2019" name="Int. J. Syst. Evol. Microbiol.">
        <title>The Global Catalogue of Microorganisms (GCM) 10K type strain sequencing project: providing services to taxonomists for standard genome sequencing and annotation.</title>
        <authorList>
            <consortium name="The Broad Institute Genomics Platform"/>
            <consortium name="The Broad Institute Genome Sequencing Center for Infectious Disease"/>
            <person name="Wu L."/>
            <person name="Ma J."/>
        </authorList>
    </citation>
    <scope>NUCLEOTIDE SEQUENCE [LARGE SCALE GENOMIC DNA]</scope>
    <source>
        <strain evidence="3">CCUG 66188</strain>
    </source>
</reference>
<dbReference type="SUPFAM" id="SSF51338">
    <property type="entry name" value="Composite domain of metallo-dependent hydrolases"/>
    <property type="match status" value="1"/>
</dbReference>
<proteinExistence type="predicted"/>
<dbReference type="Gene3D" id="3.20.20.140">
    <property type="entry name" value="Metal-dependent hydrolases"/>
    <property type="match status" value="1"/>
</dbReference>
<comment type="caution">
    <text evidence="2">The sequence shown here is derived from an EMBL/GenBank/DDBJ whole genome shotgun (WGS) entry which is preliminary data.</text>
</comment>
<evidence type="ECO:0000313" key="2">
    <source>
        <dbReference type="EMBL" id="MFC6761822.1"/>
    </source>
</evidence>
<evidence type="ECO:0000313" key="3">
    <source>
        <dbReference type="Proteomes" id="UP001596353"/>
    </source>
</evidence>
<dbReference type="Proteomes" id="UP001596353">
    <property type="component" value="Unassembled WGS sequence"/>
</dbReference>
<dbReference type="CDD" id="cd01300">
    <property type="entry name" value="YtcJ_like"/>
    <property type="match status" value="1"/>
</dbReference>
<dbReference type="InterPro" id="IPR033932">
    <property type="entry name" value="YtcJ-like"/>
</dbReference>
<dbReference type="InterPro" id="IPR032466">
    <property type="entry name" value="Metal_Hydrolase"/>
</dbReference>
<dbReference type="Pfam" id="PF07969">
    <property type="entry name" value="Amidohydro_3"/>
    <property type="match status" value="1"/>
</dbReference>
<dbReference type="Gene3D" id="3.10.310.70">
    <property type="match status" value="1"/>
</dbReference>
<dbReference type="EMBL" id="JBHSWG010000003">
    <property type="protein sequence ID" value="MFC6761822.1"/>
    <property type="molecule type" value="Genomic_DNA"/>
</dbReference>
<dbReference type="InterPro" id="IPR013108">
    <property type="entry name" value="Amidohydro_3"/>
</dbReference>
<dbReference type="SUPFAM" id="SSF51556">
    <property type="entry name" value="Metallo-dependent hydrolases"/>
    <property type="match status" value="1"/>
</dbReference>
<name>A0ABW2B882_9RHOB</name>
<gene>
    <name evidence="2" type="ORF">ACFQFQ_23805</name>
</gene>
<feature type="domain" description="Amidohydrolase 3" evidence="1">
    <location>
        <begin position="51"/>
        <end position="552"/>
    </location>
</feature>
<dbReference type="InterPro" id="IPR011059">
    <property type="entry name" value="Metal-dep_hydrolase_composite"/>
</dbReference>
<sequence>MTQADIVIRNAQILTMDERAPTAQSLALLGNKIAAVGRHEDMADLIGPKTRVIDADGATVLPGFVESHLHLFSGAYGRRFLQMSEIADLEAAKTALRQFAADNPDEGLLVAQGTTYELLAGHGKDPRQLIDEMVRDRPVLVLSFDFHTGWANSAALEQAELSRGRDVGAGSEVVVGPDGMATGELREKNAIGPVRALRTSGGREMLGNYGLEPETPPTPEERAQDIAVLKEGLAFCAAQGITSIHNMDGNRYLLELLKEIEDAGELTVRVEVPFHLTREKPLSSLDEASRLAADFNSDKLKSGRVKIFCDGVLESGTGVLVDEYANQPGHRGEPIFEAAHFNKAAIDIDARGLQISVHAIGDGAVRIVLDGVQAAQEANGKRDARHRIEHLEVVHPEDLPRFRELGVIASMQPLHVPGVMGLPLEPAVSVIGEARLPFAYAWRDVIETGADYAFSSDWPVVRVEPLVGISAALTREPFHPGVPDQRVPLMQVLEGFTWRGAFAGHMDDRTGRICTGMLADLVILGGDIAATDPKEIPGLGPVMTICDGQITFEATQGPGA</sequence>
<keyword evidence="2" id="KW-0378">Hydrolase</keyword>
<organism evidence="2 3">
    <name type="scientific">Sulfitobacter porphyrae</name>
    <dbReference type="NCBI Taxonomy" id="1246864"/>
    <lineage>
        <taxon>Bacteria</taxon>
        <taxon>Pseudomonadati</taxon>
        <taxon>Pseudomonadota</taxon>
        <taxon>Alphaproteobacteria</taxon>
        <taxon>Rhodobacterales</taxon>
        <taxon>Roseobacteraceae</taxon>
        <taxon>Sulfitobacter</taxon>
    </lineage>
</organism>
<protein>
    <submittedName>
        <fullName evidence="2">Amidohydrolase</fullName>
        <ecNumber evidence="2">3.5.-.-</ecNumber>
    </submittedName>
</protein>
<dbReference type="PANTHER" id="PTHR22642:SF2">
    <property type="entry name" value="PROTEIN LONG AFTER FAR-RED 3"/>
    <property type="match status" value="1"/>
</dbReference>
<dbReference type="PANTHER" id="PTHR22642">
    <property type="entry name" value="IMIDAZOLONEPROPIONASE"/>
    <property type="match status" value="1"/>
</dbReference>
<dbReference type="GO" id="GO:0016787">
    <property type="term" value="F:hydrolase activity"/>
    <property type="evidence" value="ECO:0007669"/>
    <property type="project" value="UniProtKB-KW"/>
</dbReference>
<evidence type="ECO:0000259" key="1">
    <source>
        <dbReference type="Pfam" id="PF07969"/>
    </source>
</evidence>
<dbReference type="EC" id="3.5.-.-" evidence="2"/>
<dbReference type="Gene3D" id="2.30.40.10">
    <property type="entry name" value="Urease, subunit C, domain 1"/>
    <property type="match status" value="1"/>
</dbReference>